<dbReference type="EMBL" id="LBHU01000002">
    <property type="protein sequence ID" value="KLI63451.1"/>
    <property type="molecule type" value="Genomic_DNA"/>
</dbReference>
<keyword evidence="1" id="KW-1133">Transmembrane helix</keyword>
<keyword evidence="1" id="KW-0472">Membrane</keyword>
<dbReference type="AlphaFoldDB" id="A0A0H0XN63"/>
<dbReference type="Proteomes" id="UP000053455">
    <property type="component" value="Unassembled WGS sequence"/>
</dbReference>
<evidence type="ECO:0000313" key="2">
    <source>
        <dbReference type="EMBL" id="KLI63451.1"/>
    </source>
</evidence>
<keyword evidence="1" id="KW-0812">Transmembrane</keyword>
<dbReference type="RefSeq" id="WP_047093263.1">
    <property type="nucleotide sequence ID" value="NZ_LBHU01000002.1"/>
</dbReference>
<evidence type="ECO:0000313" key="3">
    <source>
        <dbReference type="Proteomes" id="UP000053455"/>
    </source>
</evidence>
<dbReference type="PATRIC" id="fig|874156.12.peg.1363"/>
<feature type="transmembrane region" description="Helical" evidence="1">
    <location>
        <begin position="18"/>
        <end position="41"/>
    </location>
</feature>
<name>A0A0H0XN63_9SPHN</name>
<proteinExistence type="predicted"/>
<reference evidence="2 3" key="1">
    <citation type="submission" date="2015-04" db="EMBL/GenBank/DDBJ databases">
        <title>The draft genome sequence of Erythrobacter marinus HWDM-33.</title>
        <authorList>
            <person name="Zhuang L."/>
            <person name="Liu Y."/>
            <person name="Shao Z."/>
        </authorList>
    </citation>
    <scope>NUCLEOTIDE SEQUENCE [LARGE SCALE GENOMIC DNA]</scope>
    <source>
        <strain evidence="2 3">HWDM-33</strain>
    </source>
</reference>
<evidence type="ECO:0000256" key="1">
    <source>
        <dbReference type="SAM" id="Phobius"/>
    </source>
</evidence>
<keyword evidence="3" id="KW-1185">Reference proteome</keyword>
<comment type="caution">
    <text evidence="2">The sequence shown here is derived from an EMBL/GenBank/DDBJ whole genome shotgun (WGS) entry which is preliminary data.</text>
</comment>
<gene>
    <name evidence="2" type="ORF">AAV99_06615</name>
</gene>
<organism evidence="2 3">
    <name type="scientific">Aurantiacibacter marinus</name>
    <dbReference type="NCBI Taxonomy" id="874156"/>
    <lineage>
        <taxon>Bacteria</taxon>
        <taxon>Pseudomonadati</taxon>
        <taxon>Pseudomonadota</taxon>
        <taxon>Alphaproteobacteria</taxon>
        <taxon>Sphingomonadales</taxon>
        <taxon>Erythrobacteraceae</taxon>
        <taxon>Aurantiacibacter</taxon>
    </lineage>
</organism>
<accession>A0A0H0XN63</accession>
<sequence length="42" mass="4834">MTPQEEEEFKRRRKARNAVFGLVLLGLVVLFYAITIVRIGAQ</sequence>
<protein>
    <submittedName>
        <fullName evidence="2">Cytochrome C oxidase assembly protein</fullName>
    </submittedName>
</protein>